<dbReference type="InterPro" id="IPR027417">
    <property type="entry name" value="P-loop_NTPase"/>
</dbReference>
<keyword evidence="3" id="KW-0677">Repeat</keyword>
<evidence type="ECO:0008006" key="14">
    <source>
        <dbReference type="Google" id="ProtNLM"/>
    </source>
</evidence>
<dbReference type="FunFam" id="3.40.50.300:FF:001091">
    <property type="entry name" value="Probable disease resistance protein At1g61300"/>
    <property type="match status" value="1"/>
</dbReference>
<feature type="domain" description="NB-ARC" evidence="8">
    <location>
        <begin position="155"/>
        <end position="315"/>
    </location>
</feature>
<dbReference type="InterPro" id="IPR002182">
    <property type="entry name" value="NB-ARC"/>
</dbReference>
<feature type="domain" description="Disease resistance R13L4/SHOC-2-like LRR" evidence="11">
    <location>
        <begin position="590"/>
        <end position="689"/>
    </location>
</feature>
<dbReference type="SUPFAM" id="SSF52540">
    <property type="entry name" value="P-loop containing nucleoside triphosphate hydrolases"/>
    <property type="match status" value="1"/>
</dbReference>
<dbReference type="EMBL" id="JBJXBP010000006">
    <property type="protein sequence ID" value="KAL3824703.1"/>
    <property type="molecule type" value="Genomic_DNA"/>
</dbReference>
<evidence type="ECO:0000256" key="1">
    <source>
        <dbReference type="ARBA" id="ARBA00008894"/>
    </source>
</evidence>
<dbReference type="GO" id="GO:0051607">
    <property type="term" value="P:defense response to virus"/>
    <property type="evidence" value="ECO:0007669"/>
    <property type="project" value="UniProtKB-ARBA"/>
</dbReference>
<evidence type="ECO:0000259" key="11">
    <source>
        <dbReference type="Pfam" id="PF23598"/>
    </source>
</evidence>
<dbReference type="GO" id="GO:0005524">
    <property type="term" value="F:ATP binding"/>
    <property type="evidence" value="ECO:0007669"/>
    <property type="project" value="UniProtKB-KW"/>
</dbReference>
<dbReference type="InterPro" id="IPR042197">
    <property type="entry name" value="Apaf_helical"/>
</dbReference>
<evidence type="ECO:0000256" key="5">
    <source>
        <dbReference type="ARBA" id="ARBA00022821"/>
    </source>
</evidence>
<dbReference type="InterPro" id="IPR036388">
    <property type="entry name" value="WH-like_DNA-bd_sf"/>
</dbReference>
<accession>A0ABD3SK25</accession>
<reference evidence="12 13" key="1">
    <citation type="submission" date="2024-12" db="EMBL/GenBank/DDBJ databases">
        <title>The unique morphological basis and parallel evolutionary history of personate flowers in Penstemon.</title>
        <authorList>
            <person name="Depatie T.H."/>
            <person name="Wessinger C.A."/>
        </authorList>
    </citation>
    <scope>NUCLEOTIDE SEQUENCE [LARGE SCALE GENOMIC DNA]</scope>
    <source>
        <strain evidence="12">WTNN_2</strain>
        <tissue evidence="12">Leaf</tissue>
    </source>
</reference>
<dbReference type="Pfam" id="PF23247">
    <property type="entry name" value="LRR_RPS2"/>
    <property type="match status" value="1"/>
</dbReference>
<evidence type="ECO:0000259" key="10">
    <source>
        <dbReference type="Pfam" id="PF23559"/>
    </source>
</evidence>
<dbReference type="Gene3D" id="3.40.50.300">
    <property type="entry name" value="P-loop containing nucleotide triphosphate hydrolases"/>
    <property type="match status" value="1"/>
</dbReference>
<evidence type="ECO:0000256" key="4">
    <source>
        <dbReference type="ARBA" id="ARBA00022741"/>
    </source>
</evidence>
<protein>
    <recommendedName>
        <fullName evidence="14">AAA+ ATPase domain-containing protein</fullName>
    </recommendedName>
</protein>
<organism evidence="12 13">
    <name type="scientific">Penstemon smallii</name>
    <dbReference type="NCBI Taxonomy" id="265156"/>
    <lineage>
        <taxon>Eukaryota</taxon>
        <taxon>Viridiplantae</taxon>
        <taxon>Streptophyta</taxon>
        <taxon>Embryophyta</taxon>
        <taxon>Tracheophyta</taxon>
        <taxon>Spermatophyta</taxon>
        <taxon>Magnoliopsida</taxon>
        <taxon>eudicotyledons</taxon>
        <taxon>Gunneridae</taxon>
        <taxon>Pentapetalae</taxon>
        <taxon>asterids</taxon>
        <taxon>lamiids</taxon>
        <taxon>Lamiales</taxon>
        <taxon>Plantaginaceae</taxon>
        <taxon>Cheloneae</taxon>
        <taxon>Penstemon</taxon>
    </lineage>
</organism>
<dbReference type="AlphaFoldDB" id="A0ABD3SK25"/>
<comment type="similarity">
    <text evidence="1">Belongs to the disease resistance NB-LRR family.</text>
</comment>
<evidence type="ECO:0000259" key="8">
    <source>
        <dbReference type="Pfam" id="PF00931"/>
    </source>
</evidence>
<evidence type="ECO:0000313" key="12">
    <source>
        <dbReference type="EMBL" id="KAL3824703.1"/>
    </source>
</evidence>
<feature type="domain" description="Disease resistance protein At4g27190-like leucine-rich repeats" evidence="9">
    <location>
        <begin position="852"/>
        <end position="952"/>
    </location>
</feature>
<evidence type="ECO:0000256" key="3">
    <source>
        <dbReference type="ARBA" id="ARBA00022737"/>
    </source>
</evidence>
<name>A0ABD3SK25_9LAMI</name>
<dbReference type="Pfam" id="PF00931">
    <property type="entry name" value="NB-ARC"/>
    <property type="match status" value="1"/>
</dbReference>
<keyword evidence="6" id="KW-0067">ATP-binding</keyword>
<keyword evidence="13" id="KW-1185">Reference proteome</keyword>
<evidence type="ECO:0000259" key="9">
    <source>
        <dbReference type="Pfam" id="PF23247"/>
    </source>
</evidence>
<proteinExistence type="inferred from homology"/>
<dbReference type="PANTHER" id="PTHR33463">
    <property type="entry name" value="NB-ARC DOMAIN-CONTAINING PROTEIN-RELATED"/>
    <property type="match status" value="1"/>
</dbReference>
<sequence>MSMMQQLVESVCSRLSEMFTSHVLNKVGSYFFFGGRLESLKENSKRLSDIASDVMTEIGEGEKLRKRKRKREVESWLEEVQEIKNEFLAMQTELQEQGFIHRFSRGDRVVKLNSKVEQLIQQSRDFDELLLDAYETKGEPLLTTSLFGDAFDENLKRISKYVVIDKIPIVGIYGMGGVGKTTLAKHIHNLLLEKTKYHVCWVTVSRDFSINKLQDDIAKHIQLDLSTESSEDKRAALLNRALSQIKDLVLILDDVWDNISLIRVGITHHLEGCRLIITTRSLGVCCQIGCHENVSVQTLCVNEAWNLFKDILGQQTILTPQVEEIAKAVAKECDGLPLGIVTLAGSMRSVTDIHVWKNTLTELKESLLGQDDNIVMKEKVFRVLKYSFDRLDTSYTSQGKIRSGYTKLQLCFLYCSLYPEDFVIGKTELIRRFISEKLIDHRKSRGAKIDKGRDILDKLVKACLLESTRLSSGRDGVKMHDLVRDMALEITRDNPKFKVLAGLSLKEFPSEEEYWTEDLEKMSLMRNYIREIPQGMSPNCPKLSTLLLNNNKDLAFIPDSFFSLMCGLSVLDLSSTGIRVLPNSVCDLESLNVLDLTYCSELVHVANLGKLKALKELYLTDCCNIREVPQGLENLVNLKILSLSDTEIDMLPTGFLPKLHHLQYLLLPLHVQVAVEEIESLKQLEKVSCGVKDVYDFNSFVRYQQRGQGNINTSYDIVIGDYRGEFRLDISSKVFYKHVGVYRCNLKKAGEGNEVTLLGQDIQDLELVECEGLSSCFSDDLQRLGSPRSIHTLTFKRCKGIECIARLTTTQEEELNSLEEIILVDMPDVMGLVVGDATTIALTIAPPNPIGLFSSLKILSIYECNKIKKLDYLQDLQNLETIHIEDCKEIEEIIQVVAGEGRGCVVSLPKLKELRLFYLQKLKSICTHEEAKMCCNSIERIYLWGCPEVKKLPLLLLRSSSSSSSVEEDGGHQYQYQYQYQYHSSSYSAPPNLKEIKINRKCWESLEWDDPTHKDILRPFCMLFQSN</sequence>
<evidence type="ECO:0000313" key="13">
    <source>
        <dbReference type="Proteomes" id="UP001634393"/>
    </source>
</evidence>
<dbReference type="Pfam" id="PF23598">
    <property type="entry name" value="LRR_14"/>
    <property type="match status" value="1"/>
</dbReference>
<dbReference type="Gene3D" id="1.10.8.430">
    <property type="entry name" value="Helical domain of apoptotic protease-activating factors"/>
    <property type="match status" value="1"/>
</dbReference>
<dbReference type="Proteomes" id="UP001634393">
    <property type="component" value="Unassembled WGS sequence"/>
</dbReference>
<dbReference type="Pfam" id="PF23559">
    <property type="entry name" value="WHD_DRP"/>
    <property type="match status" value="1"/>
</dbReference>
<dbReference type="InterPro" id="IPR032675">
    <property type="entry name" value="LRR_dom_sf"/>
</dbReference>
<keyword evidence="4" id="KW-0547">Nucleotide-binding</keyword>
<dbReference type="PANTHER" id="PTHR33463:SF187">
    <property type="entry name" value="AND NB-ARC DOMAIN DISEASE RESISTANCE PROTEIN, PUTATIVE-RELATED"/>
    <property type="match status" value="1"/>
</dbReference>
<feature type="coiled-coil region" evidence="7">
    <location>
        <begin position="66"/>
        <end position="97"/>
    </location>
</feature>
<evidence type="ECO:0000256" key="2">
    <source>
        <dbReference type="ARBA" id="ARBA00022614"/>
    </source>
</evidence>
<evidence type="ECO:0000256" key="6">
    <source>
        <dbReference type="ARBA" id="ARBA00022840"/>
    </source>
</evidence>
<dbReference type="InterPro" id="IPR058922">
    <property type="entry name" value="WHD_DRP"/>
</dbReference>
<dbReference type="InterPro" id="IPR057135">
    <property type="entry name" value="At4g27190-like_LRR"/>
</dbReference>
<evidence type="ECO:0000256" key="7">
    <source>
        <dbReference type="SAM" id="Coils"/>
    </source>
</evidence>
<keyword evidence="5" id="KW-0611">Plant defense</keyword>
<dbReference type="SUPFAM" id="SSF52058">
    <property type="entry name" value="L domain-like"/>
    <property type="match status" value="1"/>
</dbReference>
<dbReference type="InterPro" id="IPR055414">
    <property type="entry name" value="LRR_R13L4/SHOC2-like"/>
</dbReference>
<dbReference type="FunFam" id="1.10.10.10:FF:000322">
    <property type="entry name" value="Probable disease resistance protein At1g63360"/>
    <property type="match status" value="1"/>
</dbReference>
<dbReference type="Gene3D" id="1.10.10.10">
    <property type="entry name" value="Winged helix-like DNA-binding domain superfamily/Winged helix DNA-binding domain"/>
    <property type="match status" value="1"/>
</dbReference>
<feature type="domain" description="Disease resistance protein winged helix" evidence="10">
    <location>
        <begin position="417"/>
        <end position="487"/>
    </location>
</feature>
<keyword evidence="2" id="KW-0433">Leucine-rich repeat</keyword>
<dbReference type="Gene3D" id="3.80.10.10">
    <property type="entry name" value="Ribonuclease Inhibitor"/>
    <property type="match status" value="2"/>
</dbReference>
<gene>
    <name evidence="12" type="ORF">ACJIZ3_020732</name>
</gene>
<comment type="caution">
    <text evidence="12">The sequence shown here is derived from an EMBL/GenBank/DDBJ whole genome shotgun (WGS) entry which is preliminary data.</text>
</comment>
<keyword evidence="7" id="KW-0175">Coiled coil</keyword>
<dbReference type="PRINTS" id="PR00364">
    <property type="entry name" value="DISEASERSIST"/>
</dbReference>
<dbReference type="InterPro" id="IPR050905">
    <property type="entry name" value="Plant_NBS-LRR"/>
</dbReference>